<accession>A0AAI8PBJ7</accession>
<evidence type="ECO:0000256" key="2">
    <source>
        <dbReference type="SAM" id="SignalP"/>
    </source>
</evidence>
<dbReference type="AlphaFoldDB" id="A0AAI8PBJ7"/>
<dbReference type="RefSeq" id="WP_029612643.1">
    <property type="nucleotide sequence ID" value="NZ_CP009747.1"/>
</dbReference>
<reference evidence="3 4" key="1">
    <citation type="submission" date="2018-08" db="EMBL/GenBank/DDBJ databases">
        <authorList>
            <person name="Lee Y."/>
            <person name="Kakembo D."/>
        </authorList>
    </citation>
    <scope>NUCLEOTIDE SEQUENCE [LARGE SCALE GENOMIC DNA]</scope>
    <source>
        <strain evidence="3 4">JBCS1880</strain>
    </source>
</reference>
<name>A0AAI8PBJ7_9PSED</name>
<protein>
    <submittedName>
        <fullName evidence="3">Uncharacterized protein</fullName>
    </submittedName>
</protein>
<evidence type="ECO:0000256" key="1">
    <source>
        <dbReference type="SAM" id="MobiDB-lite"/>
    </source>
</evidence>
<dbReference type="EMBL" id="CP031641">
    <property type="protein sequence ID" value="AXO88486.1"/>
    <property type="molecule type" value="Genomic_DNA"/>
</dbReference>
<feature type="compositionally biased region" description="Low complexity" evidence="1">
    <location>
        <begin position="64"/>
        <end position="85"/>
    </location>
</feature>
<keyword evidence="2" id="KW-0732">Signal</keyword>
<feature type="signal peptide" evidence="2">
    <location>
        <begin position="1"/>
        <end position="22"/>
    </location>
</feature>
<evidence type="ECO:0000313" key="4">
    <source>
        <dbReference type="Proteomes" id="UP000258127"/>
    </source>
</evidence>
<organism evidence="3 4">
    <name type="scientific">Pseudomonas parafulva</name>
    <dbReference type="NCBI Taxonomy" id="157782"/>
    <lineage>
        <taxon>Bacteria</taxon>
        <taxon>Pseudomonadati</taxon>
        <taxon>Pseudomonadota</taxon>
        <taxon>Gammaproteobacteria</taxon>
        <taxon>Pseudomonadales</taxon>
        <taxon>Pseudomonadaceae</taxon>
        <taxon>Pseudomonas</taxon>
    </lineage>
</organism>
<feature type="region of interest" description="Disordered" evidence="1">
    <location>
        <begin position="26"/>
        <end position="103"/>
    </location>
</feature>
<sequence>MVRTRPLLLALAIGLTSSAAFAAGEMNSTDHKAPASNAEIQKSKTPGNGTSVNNPGGTRDNDSSDTSSAGAADGSTGGSSSTGEATGSGAGVTGGAAEDQDSK</sequence>
<dbReference type="Proteomes" id="UP000258127">
    <property type="component" value="Chromosome"/>
</dbReference>
<feature type="chain" id="PRO_5042527687" evidence="2">
    <location>
        <begin position="23"/>
        <end position="103"/>
    </location>
</feature>
<keyword evidence="4" id="KW-1185">Reference proteome</keyword>
<gene>
    <name evidence="3" type="ORF">DZC75_10945</name>
</gene>
<feature type="compositionally biased region" description="Polar residues" evidence="1">
    <location>
        <begin position="38"/>
        <end position="56"/>
    </location>
</feature>
<proteinExistence type="predicted"/>
<dbReference type="KEGG" id="ppv:NJ69_07735"/>
<evidence type="ECO:0000313" key="3">
    <source>
        <dbReference type="EMBL" id="AXO88486.1"/>
    </source>
</evidence>